<organism evidence="3 4">
    <name type="scientific">Curvibacter microcysteis</name>
    <dbReference type="NCBI Taxonomy" id="3026419"/>
    <lineage>
        <taxon>Bacteria</taxon>
        <taxon>Pseudomonadati</taxon>
        <taxon>Pseudomonadota</taxon>
        <taxon>Betaproteobacteria</taxon>
        <taxon>Burkholderiales</taxon>
        <taxon>Comamonadaceae</taxon>
        <taxon>Curvibacter</taxon>
    </lineage>
</organism>
<dbReference type="PANTHER" id="PTHR46401">
    <property type="entry name" value="GLYCOSYLTRANSFERASE WBBK-RELATED"/>
    <property type="match status" value="1"/>
</dbReference>
<evidence type="ECO:0000259" key="2">
    <source>
        <dbReference type="Pfam" id="PF00534"/>
    </source>
</evidence>
<dbReference type="CDD" id="cd03809">
    <property type="entry name" value="GT4_MtfB-like"/>
    <property type="match status" value="1"/>
</dbReference>
<comment type="caution">
    <text evidence="3">The sequence shown here is derived from an EMBL/GenBank/DDBJ whole genome shotgun (WGS) entry which is preliminary data.</text>
</comment>
<sequence length="398" mass="43917">MHLGIDASNIRQGGGVTHLSQLLQAGDPTAQGIERVTIWVGAGTAAKLPNTPWLHKRSAPWMEAPLPQRLLGQQLSLPGELRAQGCDLLFSPGGTLPAWSPVPTVTMSQNMLPFEPLEAARFGRFSAMRLKMRLLRQSQSRSFRAADGLIFLTEYAQQAITQALGPLPADTALIPHGIEPRFLQAPRPARPLSACTAQDPFRFLYVSILMPYKHQIQVACAVSQLRAQGWPVEIRFIGASWGHYGPRFRAVLEELDPGRSFLHWSGAEPFEALHASYRASDAFVFASSCENLPNILIEAMAAGLPIASADRGPMPEALGNAGVYFDPESLESITNALQQLAQDKGLRQHLAHLGWQRAQRYSWVRCAQETFAFLAQVAQRQPRTRRVPAPLGREERKD</sequence>
<name>A0ABT5MGA0_9BURK</name>
<dbReference type="RefSeq" id="WP_273927095.1">
    <property type="nucleotide sequence ID" value="NZ_JAQSIO010000004.1"/>
</dbReference>
<keyword evidence="4" id="KW-1185">Reference proteome</keyword>
<protein>
    <submittedName>
        <fullName evidence="3">Glycosyltransferase family 1 protein</fullName>
    </submittedName>
</protein>
<feature type="domain" description="Glycosyl transferase family 1" evidence="2">
    <location>
        <begin position="198"/>
        <end position="350"/>
    </location>
</feature>
<gene>
    <name evidence="3" type="ORF">PSQ39_12220</name>
</gene>
<evidence type="ECO:0000313" key="4">
    <source>
        <dbReference type="Proteomes" id="UP001528672"/>
    </source>
</evidence>
<dbReference type="Proteomes" id="UP001528672">
    <property type="component" value="Unassembled WGS sequence"/>
</dbReference>
<accession>A0ABT5MGA0</accession>
<dbReference type="InterPro" id="IPR001296">
    <property type="entry name" value="Glyco_trans_1"/>
</dbReference>
<proteinExistence type="predicted"/>
<reference evidence="3 4" key="1">
    <citation type="submission" date="2023-02" db="EMBL/GenBank/DDBJ databases">
        <title>Bacterial whole genome sequence for Curvibacter sp. HBC28.</title>
        <authorList>
            <person name="Le V."/>
            <person name="Ko S.-R."/>
            <person name="Ahn C.-Y."/>
            <person name="Oh H.-M."/>
        </authorList>
    </citation>
    <scope>NUCLEOTIDE SEQUENCE [LARGE SCALE GENOMIC DNA]</scope>
    <source>
        <strain evidence="3 4">HBC28</strain>
    </source>
</reference>
<evidence type="ECO:0000313" key="3">
    <source>
        <dbReference type="EMBL" id="MDD0815395.1"/>
    </source>
</evidence>
<dbReference type="EMBL" id="JAQSIO010000004">
    <property type="protein sequence ID" value="MDD0815395.1"/>
    <property type="molecule type" value="Genomic_DNA"/>
</dbReference>
<dbReference type="Pfam" id="PF00534">
    <property type="entry name" value="Glycos_transf_1"/>
    <property type="match status" value="1"/>
</dbReference>
<dbReference type="Gene3D" id="3.40.50.2000">
    <property type="entry name" value="Glycogen Phosphorylase B"/>
    <property type="match status" value="2"/>
</dbReference>
<keyword evidence="1" id="KW-0808">Transferase</keyword>
<evidence type="ECO:0000256" key="1">
    <source>
        <dbReference type="ARBA" id="ARBA00022679"/>
    </source>
</evidence>
<dbReference type="PANTHER" id="PTHR46401:SF2">
    <property type="entry name" value="GLYCOSYLTRANSFERASE WBBK-RELATED"/>
    <property type="match status" value="1"/>
</dbReference>
<dbReference type="SUPFAM" id="SSF53756">
    <property type="entry name" value="UDP-Glycosyltransferase/glycogen phosphorylase"/>
    <property type="match status" value="1"/>
</dbReference>